<name>A0AAD7W6F0_9TELE</name>
<dbReference type="PANTHER" id="PTHR12146:SF0">
    <property type="entry name" value="RIBOSOMAL PROTEIN S10"/>
    <property type="match status" value="1"/>
</dbReference>
<evidence type="ECO:0000256" key="4">
    <source>
        <dbReference type="ARBA" id="ARBA00022980"/>
    </source>
</evidence>
<reference evidence="7" key="1">
    <citation type="journal article" date="2023" name="Science">
        <title>Genome structures resolve the early diversification of teleost fishes.</title>
        <authorList>
            <person name="Parey E."/>
            <person name="Louis A."/>
            <person name="Montfort J."/>
            <person name="Bouchez O."/>
            <person name="Roques C."/>
            <person name="Iampietro C."/>
            <person name="Lluch J."/>
            <person name="Castinel A."/>
            <person name="Donnadieu C."/>
            <person name="Desvignes T."/>
            <person name="Floi Bucao C."/>
            <person name="Jouanno E."/>
            <person name="Wen M."/>
            <person name="Mejri S."/>
            <person name="Dirks R."/>
            <person name="Jansen H."/>
            <person name="Henkel C."/>
            <person name="Chen W.J."/>
            <person name="Zahm M."/>
            <person name="Cabau C."/>
            <person name="Klopp C."/>
            <person name="Thompson A.W."/>
            <person name="Robinson-Rechavi M."/>
            <person name="Braasch I."/>
            <person name="Lecointre G."/>
            <person name="Bobe J."/>
            <person name="Postlethwait J.H."/>
            <person name="Berthelot C."/>
            <person name="Roest Crollius H."/>
            <person name="Guiguen Y."/>
        </authorList>
    </citation>
    <scope>NUCLEOTIDE SEQUENCE</scope>
    <source>
        <strain evidence="7">NC1722</strain>
    </source>
</reference>
<dbReference type="PANTHER" id="PTHR12146">
    <property type="entry name" value="40S RIBOSOMAL PROTEIN S10"/>
    <property type="match status" value="1"/>
</dbReference>
<dbReference type="Pfam" id="PF03501">
    <property type="entry name" value="S10_plectin"/>
    <property type="match status" value="1"/>
</dbReference>
<evidence type="ECO:0000256" key="2">
    <source>
        <dbReference type="ARBA" id="ARBA00007278"/>
    </source>
</evidence>
<feature type="domain" description="Plectin/eS10 N-terminal" evidence="6">
    <location>
        <begin position="27"/>
        <end position="73"/>
    </location>
</feature>
<dbReference type="InterPro" id="IPR036388">
    <property type="entry name" value="WH-like_DNA-bd_sf"/>
</dbReference>
<sequence length="137" mass="15816">MLMPKKNRIVIYELLFKEGVMVAKKDSLKSCGYVKEQFAWCHFYWYLTNDGIQYLRDFLHLPPEIVPTTLRRQTRPETARPRLKGLEGEKLARLAHGEADRDSYRHSSAAPHKYSHTLLACLPPGALSPCEVLQFTN</sequence>
<evidence type="ECO:0000256" key="3">
    <source>
        <dbReference type="ARBA" id="ARBA00022490"/>
    </source>
</evidence>
<dbReference type="EMBL" id="JAINUG010000258">
    <property type="protein sequence ID" value="KAJ8385125.1"/>
    <property type="molecule type" value="Genomic_DNA"/>
</dbReference>
<comment type="subcellular location">
    <subcellularLocation>
        <location evidence="1">Cytoplasm</location>
    </subcellularLocation>
</comment>
<dbReference type="InterPro" id="IPR005326">
    <property type="entry name" value="Plectin_eS10_N"/>
</dbReference>
<dbReference type="Gene3D" id="1.10.10.10">
    <property type="entry name" value="Winged helix-like DNA-binding domain superfamily/Winged helix DNA-binding domain"/>
    <property type="match status" value="2"/>
</dbReference>
<accession>A0AAD7W6F0</accession>
<keyword evidence="5" id="KW-0687">Ribonucleoprotein</keyword>
<organism evidence="7 8">
    <name type="scientific">Aldrovandia affinis</name>
    <dbReference type="NCBI Taxonomy" id="143900"/>
    <lineage>
        <taxon>Eukaryota</taxon>
        <taxon>Metazoa</taxon>
        <taxon>Chordata</taxon>
        <taxon>Craniata</taxon>
        <taxon>Vertebrata</taxon>
        <taxon>Euteleostomi</taxon>
        <taxon>Actinopterygii</taxon>
        <taxon>Neopterygii</taxon>
        <taxon>Teleostei</taxon>
        <taxon>Notacanthiformes</taxon>
        <taxon>Halosauridae</taxon>
        <taxon>Aldrovandia</taxon>
    </lineage>
</organism>
<evidence type="ECO:0000256" key="5">
    <source>
        <dbReference type="ARBA" id="ARBA00023274"/>
    </source>
</evidence>
<evidence type="ECO:0000313" key="7">
    <source>
        <dbReference type="EMBL" id="KAJ8385125.1"/>
    </source>
</evidence>
<evidence type="ECO:0000259" key="6">
    <source>
        <dbReference type="Pfam" id="PF03501"/>
    </source>
</evidence>
<comment type="similarity">
    <text evidence="2">Belongs to the eukaryotic ribosomal protein eS10 family.</text>
</comment>
<dbReference type="GO" id="GO:0003735">
    <property type="term" value="F:structural constituent of ribosome"/>
    <property type="evidence" value="ECO:0007669"/>
    <property type="project" value="TreeGrafter"/>
</dbReference>
<evidence type="ECO:0000313" key="8">
    <source>
        <dbReference type="Proteomes" id="UP001221898"/>
    </source>
</evidence>
<gene>
    <name evidence="7" type="ORF">AAFF_G00192660</name>
</gene>
<dbReference type="GO" id="GO:0022627">
    <property type="term" value="C:cytosolic small ribosomal subunit"/>
    <property type="evidence" value="ECO:0007669"/>
    <property type="project" value="TreeGrafter"/>
</dbReference>
<dbReference type="InterPro" id="IPR037447">
    <property type="entry name" value="Ribosomal_eS10"/>
</dbReference>
<keyword evidence="3" id="KW-0963">Cytoplasm</keyword>
<dbReference type="AlphaFoldDB" id="A0AAD7W6F0"/>
<dbReference type="GO" id="GO:0003723">
    <property type="term" value="F:RNA binding"/>
    <property type="evidence" value="ECO:0007669"/>
    <property type="project" value="TreeGrafter"/>
</dbReference>
<dbReference type="Proteomes" id="UP001221898">
    <property type="component" value="Unassembled WGS sequence"/>
</dbReference>
<keyword evidence="8" id="KW-1185">Reference proteome</keyword>
<evidence type="ECO:0000256" key="1">
    <source>
        <dbReference type="ARBA" id="ARBA00004496"/>
    </source>
</evidence>
<keyword evidence="4" id="KW-0689">Ribosomal protein</keyword>
<protein>
    <recommendedName>
        <fullName evidence="6">Plectin/eS10 N-terminal domain-containing protein</fullName>
    </recommendedName>
</protein>
<proteinExistence type="inferred from homology"/>
<comment type="caution">
    <text evidence="7">The sequence shown here is derived from an EMBL/GenBank/DDBJ whole genome shotgun (WGS) entry which is preliminary data.</text>
</comment>